<reference evidence="3" key="2">
    <citation type="submission" date="2020-10" db="UniProtKB">
        <authorList>
            <consortium name="WormBaseParasite"/>
        </authorList>
    </citation>
    <scope>IDENTIFICATION</scope>
</reference>
<feature type="signal peptide" evidence="1">
    <location>
        <begin position="1"/>
        <end position="22"/>
    </location>
</feature>
<evidence type="ECO:0000313" key="3">
    <source>
        <dbReference type="WBParaSite" id="Pan_g2758.t1"/>
    </source>
</evidence>
<reference evidence="2" key="1">
    <citation type="journal article" date="2013" name="Genetics">
        <title>The draft genome and transcriptome of Panagrellus redivivus are shaped by the harsh demands of a free-living lifestyle.</title>
        <authorList>
            <person name="Srinivasan J."/>
            <person name="Dillman A.R."/>
            <person name="Macchietto M.G."/>
            <person name="Heikkinen L."/>
            <person name="Lakso M."/>
            <person name="Fracchia K.M."/>
            <person name="Antoshechkin I."/>
            <person name="Mortazavi A."/>
            <person name="Wong G."/>
            <person name="Sternberg P.W."/>
        </authorList>
    </citation>
    <scope>NUCLEOTIDE SEQUENCE [LARGE SCALE GENOMIC DNA]</scope>
    <source>
        <strain evidence="2">MT8872</strain>
    </source>
</reference>
<evidence type="ECO:0000256" key="1">
    <source>
        <dbReference type="SAM" id="SignalP"/>
    </source>
</evidence>
<sequence>MVFPFYSCLCVCILLLLLNVDCWQVLQYGRVDEWGPVATIPDPKWHFFEVFADNGVYFAADLTPSAPVLRYCALDELYRVYIKKGDPRFELLILMHHANGEHLVNLTYDDGNVHLNNKFLFKCKVWIIPGDRTELHIRKEKLGFILWATTERQGLHLIGNGPNENPEHEWQYVMSEGRRCFEIKAKVAVGSVKFTVLRKWIGWPTEPYDDVFFETTTTITTTTTTTTNVPENGQNNFIINC</sequence>
<protein>
    <submittedName>
        <fullName evidence="3">LAM_G_DOMAIN domain-containing protein</fullName>
    </submittedName>
</protein>
<dbReference type="AlphaFoldDB" id="A0A7E4VV34"/>
<dbReference type="WBParaSite" id="Pan_g2758.t1">
    <property type="protein sequence ID" value="Pan_g2758.t1"/>
    <property type="gene ID" value="Pan_g2758"/>
</dbReference>
<keyword evidence="1" id="KW-0732">Signal</keyword>
<name>A0A7E4VV34_PANRE</name>
<dbReference type="Proteomes" id="UP000492821">
    <property type="component" value="Unassembled WGS sequence"/>
</dbReference>
<organism evidence="2 3">
    <name type="scientific">Panagrellus redivivus</name>
    <name type="common">Microworm</name>
    <dbReference type="NCBI Taxonomy" id="6233"/>
    <lineage>
        <taxon>Eukaryota</taxon>
        <taxon>Metazoa</taxon>
        <taxon>Ecdysozoa</taxon>
        <taxon>Nematoda</taxon>
        <taxon>Chromadorea</taxon>
        <taxon>Rhabditida</taxon>
        <taxon>Tylenchina</taxon>
        <taxon>Panagrolaimomorpha</taxon>
        <taxon>Panagrolaimoidea</taxon>
        <taxon>Panagrolaimidae</taxon>
        <taxon>Panagrellus</taxon>
    </lineage>
</organism>
<keyword evidence="2" id="KW-1185">Reference proteome</keyword>
<feature type="chain" id="PRO_5028821086" evidence="1">
    <location>
        <begin position="23"/>
        <end position="241"/>
    </location>
</feature>
<proteinExistence type="predicted"/>
<accession>A0A7E4VV34</accession>
<evidence type="ECO:0000313" key="2">
    <source>
        <dbReference type="Proteomes" id="UP000492821"/>
    </source>
</evidence>